<feature type="domain" description="MARVEL" evidence="8">
    <location>
        <begin position="223"/>
        <end position="405"/>
    </location>
</feature>
<sequence>MVPVIMAEGEPALMPDQAELSLSAGDSFSESPESVHIQIDPTMSRIPRNRENQDPRDQRHREEGSDHRVRPERLKNGPGTRSVPSQKKEASWSQESRPHHDKSQQYLKEKNDRSRERGRHEGRSQQNGGHRRHYREEQDCDEYYRKKGDLYRDVDRRQGMNPDQCYSSNVKEIHHQESDYYRHERAPPSVGYMPHPPDWSVQELEYHETEREGGILECNKCRYLCTGRGVLQLLEVVLNALVLLCVISSYFVLSGFSSGFGSNNFYSPFEGQELVQVRQLDQQFTVLRAPLLYGGLAFCLVLGALTLGLLAAGSKQFSRKWLLFEAAFSLLACLAYTAAVGVFLHFALQVNSTDVCKRREQLYARNGLTWMNCDLAGTDGAAATFAILLVIFYGISFTLVIRAYREINNYADHPEQEWPSGNFGQQARSNCIQNSRE</sequence>
<keyword evidence="4 5" id="KW-0472">Membrane</keyword>
<dbReference type="KEGG" id="muo:115471378"/>
<evidence type="ECO:0000256" key="5">
    <source>
        <dbReference type="PROSITE-ProRule" id="PRU00581"/>
    </source>
</evidence>
<organism evidence="9 10">
    <name type="scientific">Microcaecilia unicolor</name>
    <dbReference type="NCBI Taxonomy" id="1415580"/>
    <lineage>
        <taxon>Eukaryota</taxon>
        <taxon>Metazoa</taxon>
        <taxon>Chordata</taxon>
        <taxon>Craniata</taxon>
        <taxon>Vertebrata</taxon>
        <taxon>Euteleostomi</taxon>
        <taxon>Amphibia</taxon>
        <taxon>Gymnophiona</taxon>
        <taxon>Siphonopidae</taxon>
        <taxon>Microcaecilia</taxon>
    </lineage>
</organism>
<feature type="transmembrane region" description="Helical" evidence="7">
    <location>
        <begin position="380"/>
        <end position="401"/>
    </location>
</feature>
<evidence type="ECO:0000256" key="3">
    <source>
        <dbReference type="ARBA" id="ARBA00022989"/>
    </source>
</evidence>
<comment type="subcellular location">
    <subcellularLocation>
        <location evidence="1">Membrane</location>
        <topology evidence="1">Multi-pass membrane protein</topology>
    </subcellularLocation>
</comment>
<feature type="transmembrane region" description="Helical" evidence="7">
    <location>
        <begin position="230"/>
        <end position="253"/>
    </location>
</feature>
<proteinExistence type="predicted"/>
<dbReference type="GO" id="GO:0016020">
    <property type="term" value="C:membrane"/>
    <property type="evidence" value="ECO:0007669"/>
    <property type="project" value="UniProtKB-SubCell"/>
</dbReference>
<evidence type="ECO:0000313" key="9">
    <source>
        <dbReference type="Proteomes" id="UP000515156"/>
    </source>
</evidence>
<feature type="transmembrane region" description="Helical" evidence="7">
    <location>
        <begin position="291"/>
        <end position="310"/>
    </location>
</feature>
<reference evidence="10" key="1">
    <citation type="submission" date="2025-08" db="UniProtKB">
        <authorList>
            <consortium name="RefSeq"/>
        </authorList>
    </citation>
    <scope>IDENTIFICATION</scope>
</reference>
<evidence type="ECO:0000256" key="1">
    <source>
        <dbReference type="ARBA" id="ARBA00004141"/>
    </source>
</evidence>
<evidence type="ECO:0000256" key="7">
    <source>
        <dbReference type="SAM" id="Phobius"/>
    </source>
</evidence>
<feature type="compositionally biased region" description="Polar residues" evidence="6">
    <location>
        <begin position="422"/>
        <end position="437"/>
    </location>
</feature>
<evidence type="ECO:0000259" key="8">
    <source>
        <dbReference type="PROSITE" id="PS51225"/>
    </source>
</evidence>
<dbReference type="PROSITE" id="PS51225">
    <property type="entry name" value="MARVEL"/>
    <property type="match status" value="1"/>
</dbReference>
<dbReference type="InParanoid" id="A0A6P7YD09"/>
<dbReference type="CTD" id="91862"/>
<feature type="compositionally biased region" description="Basic and acidic residues" evidence="6">
    <location>
        <begin position="86"/>
        <end position="123"/>
    </location>
</feature>
<dbReference type="RefSeq" id="XP_030060935.1">
    <property type="nucleotide sequence ID" value="XM_030205075.1"/>
</dbReference>
<accession>A0A6P7YD09</accession>
<evidence type="ECO:0000256" key="4">
    <source>
        <dbReference type="ARBA" id="ARBA00023136"/>
    </source>
</evidence>
<dbReference type="PANTHER" id="PTHR22776">
    <property type="entry name" value="MARVEL-CONTAINING POTENTIAL LIPID RAFT-ASSOCIATED PROTEIN"/>
    <property type="match status" value="1"/>
</dbReference>
<dbReference type="InterPro" id="IPR008253">
    <property type="entry name" value="Marvel"/>
</dbReference>
<protein>
    <submittedName>
        <fullName evidence="10">MARVEL domain-containing protein 3</fullName>
    </submittedName>
</protein>
<keyword evidence="9" id="KW-1185">Reference proteome</keyword>
<gene>
    <name evidence="10" type="primary">MARVELD3</name>
</gene>
<dbReference type="PANTHER" id="PTHR22776:SF98">
    <property type="entry name" value="MARVEL DOMAIN-CONTAINING PROTEIN"/>
    <property type="match status" value="1"/>
</dbReference>
<dbReference type="FunCoup" id="A0A6P7YD09">
    <property type="interactions" value="251"/>
</dbReference>
<feature type="region of interest" description="Disordered" evidence="6">
    <location>
        <begin position="1"/>
        <end position="138"/>
    </location>
</feature>
<dbReference type="InterPro" id="IPR050578">
    <property type="entry name" value="MARVEL-CKLF_proteins"/>
</dbReference>
<dbReference type="OrthoDB" id="8844724at2759"/>
<evidence type="ECO:0000313" key="10">
    <source>
        <dbReference type="RefSeq" id="XP_030060935.1"/>
    </source>
</evidence>
<keyword evidence="2 5" id="KW-0812">Transmembrane</keyword>
<feature type="transmembrane region" description="Helical" evidence="7">
    <location>
        <begin position="322"/>
        <end position="348"/>
    </location>
</feature>
<dbReference type="GO" id="GO:0042552">
    <property type="term" value="P:myelination"/>
    <property type="evidence" value="ECO:0007669"/>
    <property type="project" value="TreeGrafter"/>
</dbReference>
<dbReference type="GO" id="GO:0019911">
    <property type="term" value="F:structural constituent of myelin sheath"/>
    <property type="evidence" value="ECO:0007669"/>
    <property type="project" value="TreeGrafter"/>
</dbReference>
<evidence type="ECO:0000256" key="6">
    <source>
        <dbReference type="SAM" id="MobiDB-lite"/>
    </source>
</evidence>
<evidence type="ECO:0000256" key="2">
    <source>
        <dbReference type="ARBA" id="ARBA00022692"/>
    </source>
</evidence>
<dbReference type="GeneID" id="115471378"/>
<name>A0A6P7YD09_9AMPH</name>
<dbReference type="Proteomes" id="UP000515156">
    <property type="component" value="Chromosome 5"/>
</dbReference>
<keyword evidence="3 7" id="KW-1133">Transmembrane helix</keyword>
<dbReference type="AlphaFoldDB" id="A0A6P7YD09"/>
<feature type="region of interest" description="Disordered" evidence="6">
    <location>
        <begin position="418"/>
        <end position="437"/>
    </location>
</feature>
<feature type="compositionally biased region" description="Basic and acidic residues" evidence="6">
    <location>
        <begin position="48"/>
        <end position="75"/>
    </location>
</feature>